<accession>A0A9D7SWF8</accession>
<evidence type="ECO:0000313" key="2">
    <source>
        <dbReference type="Proteomes" id="UP000808337"/>
    </source>
</evidence>
<protein>
    <submittedName>
        <fullName evidence="1">Uncharacterized protein</fullName>
    </submittedName>
</protein>
<proteinExistence type="predicted"/>
<organism evidence="1 2">
    <name type="scientific">Candidatus Opimibacter skivensis</name>
    <dbReference type="NCBI Taxonomy" id="2982028"/>
    <lineage>
        <taxon>Bacteria</taxon>
        <taxon>Pseudomonadati</taxon>
        <taxon>Bacteroidota</taxon>
        <taxon>Saprospiria</taxon>
        <taxon>Saprospirales</taxon>
        <taxon>Saprospiraceae</taxon>
        <taxon>Candidatus Opimibacter</taxon>
    </lineage>
</organism>
<gene>
    <name evidence="1" type="ORF">IPP15_12260</name>
</gene>
<sequence>MKRKEFLKLSAIAAAIGPINTIFSVGRNKLNLLSFLENEEKDIAPVSAYVQENFSILMTWLSKNGWAAYLKDALGVNLTLTGDALKAELLKDLDKDALQKLKDTPDSGFDDFAGMNLIKPGFPAFSLLYHALASPRVRSSAIKAYPELEHIDVLENYIYALADWQHLKDIYEVKSNDDMVMAVFAYEYRPAFKTPHHEYADMVYSRTGVARIGQHDINYDTINRCYTNKPKDGIPVQKVAVVPARYGLFIAKRVKFNEIDLMTTGIYKPGDKFNDKDDNQRTFLQPIRKIFHHDILLMNQN</sequence>
<comment type="caution">
    <text evidence="1">The sequence shown here is derived from an EMBL/GenBank/DDBJ whole genome shotgun (WGS) entry which is preliminary data.</text>
</comment>
<evidence type="ECO:0000313" key="1">
    <source>
        <dbReference type="EMBL" id="MBK9983167.1"/>
    </source>
</evidence>
<dbReference type="Proteomes" id="UP000808337">
    <property type="component" value="Unassembled WGS sequence"/>
</dbReference>
<name>A0A9D7SWF8_9BACT</name>
<reference evidence="1 2" key="1">
    <citation type="submission" date="2020-10" db="EMBL/GenBank/DDBJ databases">
        <title>Connecting structure to function with the recovery of over 1000 high-quality activated sludge metagenome-assembled genomes encoding full-length rRNA genes using long-read sequencing.</title>
        <authorList>
            <person name="Singleton C.M."/>
            <person name="Petriglieri F."/>
            <person name="Kristensen J.M."/>
            <person name="Kirkegaard R.H."/>
            <person name="Michaelsen T.Y."/>
            <person name="Andersen M.H."/>
            <person name="Karst S.M."/>
            <person name="Dueholm M.S."/>
            <person name="Nielsen P.H."/>
            <person name="Albertsen M."/>
        </authorList>
    </citation>
    <scope>NUCLEOTIDE SEQUENCE [LARGE SCALE GENOMIC DNA]</scope>
    <source>
        <strain evidence="1">Ribe_18-Q3-R11-54_MAXAC.273</strain>
    </source>
</reference>
<dbReference type="EMBL" id="JADKGY010000010">
    <property type="protein sequence ID" value="MBK9983167.1"/>
    <property type="molecule type" value="Genomic_DNA"/>
</dbReference>
<dbReference type="AlphaFoldDB" id="A0A9D7SWF8"/>